<proteinExistence type="predicted"/>
<comment type="caution">
    <text evidence="1">The sequence shown here is derived from an EMBL/GenBank/DDBJ whole genome shotgun (WGS) entry which is preliminary data.</text>
</comment>
<sequence length="271" mass="30786">MPAKKGKAKEKPPPKPPPKPAPGEIPKPKKIPPPPKCFTTEELLRYKEIFKLHDEEGIDKVPIKDITMMLRQVGLNPKTAEVNKLYEMFLEDDLVDTVELHEWYQMIEGKMNMGDDFELAIVRALAALGHDDEAETGFVELEVLKTELMTWGEPLAEIEFADWVRLATKDKTYNPETGMFCILKFVENMNAKDTRFFQEPVNFFKLDQKTLAEMAIKKAAEEKAEQERKEAEKRARDEARRQKMIADGLIGPNDPLPPKVVATPAPAAPDT</sequence>
<gene>
    <name evidence="1" type="ORF">PYW08_013599</name>
</gene>
<evidence type="ECO:0000313" key="1">
    <source>
        <dbReference type="EMBL" id="KAJ8716314.1"/>
    </source>
</evidence>
<reference evidence="1" key="1">
    <citation type="submission" date="2023-03" db="EMBL/GenBank/DDBJ databases">
        <title>Chromosome-level genomes of two armyworms, Mythimna separata and Mythimna loreyi, provide insights into the biosynthesis and reception of sex pheromones.</title>
        <authorList>
            <person name="Zhao H."/>
        </authorList>
    </citation>
    <scope>NUCLEOTIDE SEQUENCE</scope>
    <source>
        <strain evidence="1">BeijingLab</strain>
    </source>
</reference>
<dbReference type="EMBL" id="CM056780">
    <property type="protein sequence ID" value="KAJ8716314.1"/>
    <property type="molecule type" value="Genomic_DNA"/>
</dbReference>
<dbReference type="Proteomes" id="UP001231649">
    <property type="component" value="Chromosome 4"/>
</dbReference>
<accession>A0ACC2QGM4</accession>
<name>A0ACC2QGM4_9NEOP</name>
<keyword evidence="2" id="KW-1185">Reference proteome</keyword>
<organism evidence="1 2">
    <name type="scientific">Mythimna loreyi</name>
    <dbReference type="NCBI Taxonomy" id="667449"/>
    <lineage>
        <taxon>Eukaryota</taxon>
        <taxon>Metazoa</taxon>
        <taxon>Ecdysozoa</taxon>
        <taxon>Arthropoda</taxon>
        <taxon>Hexapoda</taxon>
        <taxon>Insecta</taxon>
        <taxon>Pterygota</taxon>
        <taxon>Neoptera</taxon>
        <taxon>Endopterygota</taxon>
        <taxon>Lepidoptera</taxon>
        <taxon>Glossata</taxon>
        <taxon>Ditrysia</taxon>
        <taxon>Noctuoidea</taxon>
        <taxon>Noctuidae</taxon>
        <taxon>Noctuinae</taxon>
        <taxon>Hadenini</taxon>
        <taxon>Mythimna</taxon>
    </lineage>
</organism>
<evidence type="ECO:0000313" key="2">
    <source>
        <dbReference type="Proteomes" id="UP001231649"/>
    </source>
</evidence>
<protein>
    <submittedName>
        <fullName evidence="1">Uncharacterized protein</fullName>
    </submittedName>
</protein>